<reference evidence="2" key="1">
    <citation type="journal article" date="2018" name="BMC Genomics">
        <title>Genomic insights into host adaptation between the wheat stripe rust pathogen (Puccinia striiformis f. sp. tritici) and the barley stripe rust pathogen (Puccinia striiformis f. sp. hordei).</title>
        <authorList>
            <person name="Xia C."/>
            <person name="Wang M."/>
            <person name="Yin C."/>
            <person name="Cornejo O.E."/>
            <person name="Hulbert S.H."/>
            <person name="Chen X."/>
        </authorList>
    </citation>
    <scope>NUCLEOTIDE SEQUENCE [LARGE SCALE GENOMIC DNA]</scope>
    <source>
        <strain evidence="2">93-210</strain>
    </source>
</reference>
<evidence type="ECO:0000313" key="1">
    <source>
        <dbReference type="EMBL" id="KAI7951354.1"/>
    </source>
</evidence>
<name>A0ACC0EDA1_9BASI</name>
<proteinExistence type="predicted"/>
<comment type="caution">
    <text evidence="1">The sequence shown here is derived from an EMBL/GenBank/DDBJ whole genome shotgun (WGS) entry which is preliminary data.</text>
</comment>
<sequence>MFMGKQPPALPNCQDPIAVYAATRLHTCRVQPFPLAKDFNRNPSIMDKTEYGGPFILADWPSDSVLRLSLNRPPLKFSSPFWSSLGSNFAKVRQDPRVRAVILCSNTRAFTAGLDLKEDGLELIGADSARSGLLLREHVLEFQAAISKIEDCERAVIVTIHGVCYGLGIDIITACDIRLCDSSTKFSIKEVDAGIAADIGTLQRLPKKTGNDSLLRELALTARTFGPQEACELGLIAQRHVIDGGKEALMSYAVQLANQIASKSPIATLGTKHLLNYSIDHSVSEGLNYTALWSANALQANDVRDSISAALSSSSHNLHSKPVFNRLGKL</sequence>
<reference evidence="1 2" key="3">
    <citation type="journal article" date="2022" name="Microbiol. Spectr.">
        <title>Folding features and dynamics of 3D genome architecture in plant fungal pathogens.</title>
        <authorList>
            <person name="Xia C."/>
        </authorList>
    </citation>
    <scope>NUCLEOTIDE SEQUENCE [LARGE SCALE GENOMIC DNA]</scope>
    <source>
        <strain evidence="1 2">93-210</strain>
    </source>
</reference>
<evidence type="ECO:0000313" key="2">
    <source>
        <dbReference type="Proteomes" id="UP001060170"/>
    </source>
</evidence>
<dbReference type="EMBL" id="CM045871">
    <property type="protein sequence ID" value="KAI7951354.1"/>
    <property type="molecule type" value="Genomic_DNA"/>
</dbReference>
<organism evidence="1 2">
    <name type="scientific">Puccinia striiformis f. sp. tritici</name>
    <dbReference type="NCBI Taxonomy" id="168172"/>
    <lineage>
        <taxon>Eukaryota</taxon>
        <taxon>Fungi</taxon>
        <taxon>Dikarya</taxon>
        <taxon>Basidiomycota</taxon>
        <taxon>Pucciniomycotina</taxon>
        <taxon>Pucciniomycetes</taxon>
        <taxon>Pucciniales</taxon>
        <taxon>Pucciniaceae</taxon>
        <taxon>Puccinia</taxon>
    </lineage>
</organism>
<dbReference type="Proteomes" id="UP001060170">
    <property type="component" value="Chromosome 7"/>
</dbReference>
<gene>
    <name evidence="1" type="ORF">MJO28_007038</name>
</gene>
<protein>
    <submittedName>
        <fullName evidence="1">Uncharacterized protein</fullName>
    </submittedName>
</protein>
<reference evidence="2" key="2">
    <citation type="journal article" date="2018" name="Mol. Plant Microbe Interact.">
        <title>Genome sequence resources for the wheat stripe rust pathogen (Puccinia striiformis f. sp. tritici) and the barley stripe rust pathogen (Puccinia striiformis f. sp. hordei).</title>
        <authorList>
            <person name="Xia C."/>
            <person name="Wang M."/>
            <person name="Yin C."/>
            <person name="Cornejo O.E."/>
            <person name="Hulbert S.H."/>
            <person name="Chen X."/>
        </authorList>
    </citation>
    <scope>NUCLEOTIDE SEQUENCE [LARGE SCALE GENOMIC DNA]</scope>
    <source>
        <strain evidence="2">93-210</strain>
    </source>
</reference>
<keyword evidence="2" id="KW-1185">Reference proteome</keyword>
<accession>A0ACC0EDA1</accession>